<dbReference type="InterPro" id="IPR013087">
    <property type="entry name" value="Znf_C2H2_type"/>
</dbReference>
<dbReference type="PANTHER" id="PTHR24406">
    <property type="entry name" value="TRANSCRIPTIONAL REPRESSOR CTCFL-RELATED"/>
    <property type="match status" value="1"/>
</dbReference>
<feature type="compositionally biased region" description="Basic and acidic residues" evidence="8">
    <location>
        <begin position="834"/>
        <end position="846"/>
    </location>
</feature>
<sequence>MEESDDEILDSHFVFNCQSEAVVNMSPTSEKLESQSFKKKNISYKKVDRMLRKRPKQNNLIKSSVNKTTVDVLCKLLCKPVSVRLIKLSTSELEIHPESDLPKAQMDNVSLQKKSSKSRKRKTKKFYTYRKLHKNKDNDEIVPQSVPLHRKKINYENNEQSVQNLSKDVKQPYVRLHRIDEVINKIAQSLGKVTQSKDYETTVQTECVKETEINDLVIEPTELVPLDTDKDDYLQNPNNESTMSNSFINKIRQSIECTESNKSDFSDDDVIYKYNINKRFRKKRKIMLSSSDDSSNSSDTTNNDIQNKILKAAKKVKLNLPENSIEINKIITEENKVVETTCINENPVLQMESSKELNISDKLHDPQNGSTNSNTDENVDVLQQRLSITENTSDKCDHDDDKNLNVTNAIEENSSVPSELNVGYITNDNALKKIKNNSVRVEKPIVKSQVIQEPIKESSTFHKDFAQKYKLFKELRVLLIKFDSMKVNNKYSATEVERLLDSYHPQQRSTVFNCVKSKVQNDNEKSTDETLSNSVQLLDSNIRSKECANLDCETPGKTVNATIIEAQYSTVPSSSSNKSSQESNKNIRQNRNLDSRKACIDLASRFENCSQESSKYSASDNSEHTLIILRFNSESTSLSSPTKPINETPELSLKLPEQLNSTSQVESSMIKSTSYTSSIQNKVSKTVAPEESSTELITEDRTSKKTKDISKSINLRMFLPNENEKFLALETMAFISKTPKKSVTIMHPRSATKKSSPTYYSSIVTPIKSKKIVDKKDTRISIYKCIVCDLCFDGYSDLQQHLIVHTNKQSNTMSNLLIEENALLVESQTVTDSSKSDSPEISDGKSTEQGSLNNQQRKKDTSPKSLPKKRRKKICNFNKSNDCTVCSKAFQTQADLAAHIFLHTESELQQALKLAKEKEHNNLSVQAEEEKTEEISSNDMETVVEHENSTMDDMINQQECGSGRIIECSASDDIETVSSSKSEKEKLNKVENSRRSFTICECHSTPGTKDNCLQIEIVLLCHTCRTLFRSMACFETHYRLPKYIVCKKNRLTSGRSPNLFCTACGMIFSLIEDVRQHLETHARFKETCTTDFRCNICKIIFLGIGTLFYMHWSKHVKHPFWMASEHSFPAYSVIKSKQNVMISNVPAEDYISIAEYVCVFCKTAFIIEDDLRKHIQKCEVFNEAENNDAAQKQQEIRITCSLCNDTFTEKTEFYKHVRDKHKFSIDPQFTTKTLTPTKTVYNCNVCMGITRNFDDFEDHWLKHSMIHMFFTCTQCKVGYPDSLNSFLVHAMKHKNDALSCIVNYTKTKHVCNGCCLGFDTLQSLGEHIIIIHKRNDEGENSKNNLTTNQVSPTAVPNTNNTLACVELKNLAGEKQPEASSWMELQTTAATKETSGITSNTINDKEELIRILEGNEDDSENELVIDLMNELQERSSSSTVEGNKEKETASNVASDTSSINQTCVISNTLPRDASPSLNAESPIVSKISSLTLETPTNDPQSSHASLNNVNNYNDSLTTEKMAENEISKQTITNNLESVPNNDTVSTLNQEEATNVNDNALPPKKQSPSKPKWGLRVKTLAELTGSVQLCKCCGSSVVSADDLAEHVTKHNLSSTDGEERKIVEKQMSTQQHTEFTLNPRRTNKPSLEVKLLQSSQNLNIPMLMSTGGMHQRLLLPKQQIAQSSKKVINNQQPERIKTHIVNVYQTGQPPTSQNVKSAYHKNLPACNIIRKTIRIPRSAGTSCKRPPNVVNLQAAQKSVSTTNENKQLFSSTRTINNSEIRYTCKLCGFRTTSIVESSKHQVLGTEFTCKKLHARLTNQGNRTVKATNLPTVNNMNQTNPNCKQYQQAIVYQSGANPIYYQYPYLNTSSTSNNTQMLKQNQRLISNQPVTGNSSPSFCYKSSGLSNGGMSIVINQTTPTVQNVPTIGIVQQTPQQQIYPPQVYSDSMNVMDASYMQQSQNLIDFSGSNAVYPVTSEHCDVLNGEATVTTYEFSHPTFVCDYCPKTFTSEDLLQMHINSDHTFIYNI</sequence>
<evidence type="ECO:0000256" key="5">
    <source>
        <dbReference type="ARBA" id="ARBA00022833"/>
    </source>
</evidence>
<evidence type="ECO:0000256" key="4">
    <source>
        <dbReference type="ARBA" id="ARBA00022771"/>
    </source>
</evidence>
<feature type="domain" description="C2H2-type" evidence="9">
    <location>
        <begin position="1059"/>
        <end position="1086"/>
    </location>
</feature>
<evidence type="ECO:0000256" key="7">
    <source>
        <dbReference type="PROSITE-ProRule" id="PRU00042"/>
    </source>
</evidence>
<comment type="caution">
    <text evidence="10">The sequence shown here is derived from an EMBL/GenBank/DDBJ whole genome shotgun (WGS) entry which is preliminary data.</text>
</comment>
<comment type="subcellular location">
    <subcellularLocation>
        <location evidence="1">Nucleus</location>
    </subcellularLocation>
</comment>
<dbReference type="Gene3D" id="3.30.160.60">
    <property type="entry name" value="Classic Zinc Finger"/>
    <property type="match status" value="2"/>
</dbReference>
<dbReference type="PROSITE" id="PS00028">
    <property type="entry name" value="ZINC_FINGER_C2H2_1"/>
    <property type="match status" value="7"/>
</dbReference>
<dbReference type="SUPFAM" id="SSF57667">
    <property type="entry name" value="beta-beta-alpha zinc fingers"/>
    <property type="match status" value="1"/>
</dbReference>
<evidence type="ECO:0000313" key="10">
    <source>
        <dbReference type="EMBL" id="CAL7952156.1"/>
    </source>
</evidence>
<feature type="region of interest" description="Disordered" evidence="8">
    <location>
        <begin position="828"/>
        <end position="871"/>
    </location>
</feature>
<feature type="domain" description="C2H2-type" evidence="9">
    <location>
        <begin position="881"/>
        <end position="908"/>
    </location>
</feature>
<organism evidence="10 11">
    <name type="scientific">Xylocopa violacea</name>
    <name type="common">Violet carpenter bee</name>
    <name type="synonym">Apis violacea</name>
    <dbReference type="NCBI Taxonomy" id="135666"/>
    <lineage>
        <taxon>Eukaryota</taxon>
        <taxon>Metazoa</taxon>
        <taxon>Ecdysozoa</taxon>
        <taxon>Arthropoda</taxon>
        <taxon>Hexapoda</taxon>
        <taxon>Insecta</taxon>
        <taxon>Pterygota</taxon>
        <taxon>Neoptera</taxon>
        <taxon>Endopterygota</taxon>
        <taxon>Hymenoptera</taxon>
        <taxon>Apocrita</taxon>
        <taxon>Aculeata</taxon>
        <taxon>Apoidea</taxon>
        <taxon>Anthophila</taxon>
        <taxon>Apidae</taxon>
        <taxon>Xylocopa</taxon>
        <taxon>Xylocopa</taxon>
    </lineage>
</organism>
<evidence type="ECO:0000256" key="8">
    <source>
        <dbReference type="SAM" id="MobiDB-lite"/>
    </source>
</evidence>
<proteinExistence type="predicted"/>
<dbReference type="InterPro" id="IPR036236">
    <property type="entry name" value="Znf_C2H2_sf"/>
</dbReference>
<feature type="region of interest" description="Disordered" evidence="8">
    <location>
        <begin position="104"/>
        <end position="123"/>
    </location>
</feature>
<feature type="region of interest" description="Disordered" evidence="8">
    <location>
        <begin position="570"/>
        <end position="592"/>
    </location>
</feature>
<gene>
    <name evidence="10" type="ORF">XYLVIOL_LOCUS10911</name>
</gene>
<keyword evidence="3" id="KW-0677">Repeat</keyword>
<accession>A0ABP1PJ96</accession>
<feature type="compositionally biased region" description="Low complexity" evidence="8">
    <location>
        <begin position="1560"/>
        <end position="1570"/>
    </location>
</feature>
<feature type="domain" description="C2H2-type" evidence="9">
    <location>
        <begin position="1995"/>
        <end position="2019"/>
    </location>
</feature>
<keyword evidence="6" id="KW-0539">Nucleus</keyword>
<reference evidence="10 11" key="1">
    <citation type="submission" date="2024-08" db="EMBL/GenBank/DDBJ databases">
        <authorList>
            <person name="Will J Nash"/>
            <person name="Angela Man"/>
            <person name="Seanna McTaggart"/>
            <person name="Kendall Baker"/>
            <person name="Tom Barker"/>
            <person name="Leah Catchpole"/>
            <person name="Alex Durrant"/>
            <person name="Karim Gharbi"/>
            <person name="Naomi Irish"/>
            <person name="Gemy Kaithakottil"/>
            <person name="Debby Ku"/>
            <person name="Aaliyah Providence"/>
            <person name="Felix Shaw"/>
            <person name="David Swarbreck"/>
            <person name="Chris Watkins"/>
            <person name="Ann M. McCartney"/>
            <person name="Giulio Formenti"/>
            <person name="Alice Mouton"/>
            <person name="Noel Vella"/>
            <person name="Bjorn M von Reumont"/>
            <person name="Adriana Vella"/>
            <person name="Wilfried Haerty"/>
        </authorList>
    </citation>
    <scope>NUCLEOTIDE SEQUENCE [LARGE SCALE GENOMIC DNA]</scope>
</reference>
<protein>
    <recommendedName>
        <fullName evidence="9">C2H2-type domain-containing protein</fullName>
    </recommendedName>
</protein>
<dbReference type="SMART" id="SM00355">
    <property type="entry name" value="ZnF_C2H2"/>
    <property type="match status" value="12"/>
</dbReference>
<evidence type="ECO:0000259" key="9">
    <source>
        <dbReference type="PROSITE" id="PS50157"/>
    </source>
</evidence>
<dbReference type="Pfam" id="PF00096">
    <property type="entry name" value="zf-C2H2"/>
    <property type="match status" value="1"/>
</dbReference>
<feature type="region of interest" description="Disordered" evidence="8">
    <location>
        <begin position="1551"/>
        <end position="1570"/>
    </location>
</feature>
<keyword evidence="4 7" id="KW-0863">Zinc-finger</keyword>
<keyword evidence="5" id="KW-0862">Zinc</keyword>
<name>A0ABP1PJ96_XYLVO</name>
<evidence type="ECO:0000256" key="6">
    <source>
        <dbReference type="ARBA" id="ARBA00023242"/>
    </source>
</evidence>
<dbReference type="PROSITE" id="PS50157">
    <property type="entry name" value="ZINC_FINGER_C2H2_2"/>
    <property type="match status" value="5"/>
</dbReference>
<feature type="domain" description="C2H2-type" evidence="9">
    <location>
        <begin position="1198"/>
        <end position="1221"/>
    </location>
</feature>
<feature type="compositionally biased region" description="Low complexity" evidence="8">
    <location>
        <begin position="573"/>
        <end position="586"/>
    </location>
</feature>
<feature type="region of interest" description="Disordered" evidence="8">
    <location>
        <begin position="1432"/>
        <end position="1456"/>
    </location>
</feature>
<dbReference type="Proteomes" id="UP001642520">
    <property type="component" value="Unassembled WGS sequence"/>
</dbReference>
<evidence type="ECO:0000256" key="1">
    <source>
        <dbReference type="ARBA" id="ARBA00004123"/>
    </source>
</evidence>
<dbReference type="EMBL" id="CAXAJV020001301">
    <property type="protein sequence ID" value="CAL7952156.1"/>
    <property type="molecule type" value="Genomic_DNA"/>
</dbReference>
<evidence type="ECO:0000313" key="11">
    <source>
        <dbReference type="Proteomes" id="UP001642520"/>
    </source>
</evidence>
<keyword evidence="2" id="KW-0479">Metal-binding</keyword>
<feature type="region of interest" description="Disordered" evidence="8">
    <location>
        <begin position="1491"/>
        <end position="1511"/>
    </location>
</feature>
<feature type="domain" description="C2H2-type" evidence="9">
    <location>
        <begin position="783"/>
        <end position="810"/>
    </location>
</feature>
<feature type="compositionally biased region" description="Basic residues" evidence="8">
    <location>
        <begin position="114"/>
        <end position="123"/>
    </location>
</feature>
<keyword evidence="11" id="KW-1185">Reference proteome</keyword>
<evidence type="ECO:0000256" key="3">
    <source>
        <dbReference type="ARBA" id="ARBA00022737"/>
    </source>
</evidence>
<evidence type="ECO:0000256" key="2">
    <source>
        <dbReference type="ARBA" id="ARBA00022723"/>
    </source>
</evidence>
<dbReference type="InterPro" id="IPR050888">
    <property type="entry name" value="ZnF_C2H2-type_TF"/>
</dbReference>